<organism evidence="1 2">
    <name type="scientific">Alloprevotella tannerae</name>
    <dbReference type="NCBI Taxonomy" id="76122"/>
    <lineage>
        <taxon>Bacteria</taxon>
        <taxon>Pseudomonadati</taxon>
        <taxon>Bacteroidota</taxon>
        <taxon>Bacteroidia</taxon>
        <taxon>Bacteroidales</taxon>
        <taxon>Prevotellaceae</taxon>
        <taxon>Alloprevotella</taxon>
    </lineage>
</organism>
<protein>
    <recommendedName>
        <fullName evidence="3">Phosphoribosyl-ATP pyrophosphohydrolase</fullName>
    </recommendedName>
</protein>
<evidence type="ECO:0000313" key="2">
    <source>
        <dbReference type="Proteomes" id="UP000704068"/>
    </source>
</evidence>
<name>A0A929RX80_9BACT</name>
<dbReference type="Proteomes" id="UP000704068">
    <property type="component" value="Unassembled WGS sequence"/>
</dbReference>
<accession>A0A929RX80</accession>
<proteinExistence type="predicted"/>
<reference evidence="1" key="1">
    <citation type="submission" date="2020-04" db="EMBL/GenBank/DDBJ databases">
        <title>Deep metagenomics examines the oral microbiome during advanced dental caries in children, revealing novel taxa and co-occurrences with host molecules.</title>
        <authorList>
            <person name="Baker J.L."/>
            <person name="Morton J.T."/>
            <person name="Dinis M."/>
            <person name="Alvarez R."/>
            <person name="Tran N.C."/>
            <person name="Knight R."/>
            <person name="Edlund A."/>
        </authorList>
    </citation>
    <scope>NUCLEOTIDE SEQUENCE</scope>
    <source>
        <strain evidence="1">JCVI_34_bin.1</strain>
    </source>
</reference>
<comment type="caution">
    <text evidence="1">The sequence shown here is derived from an EMBL/GenBank/DDBJ whole genome shotgun (WGS) entry which is preliminary data.</text>
</comment>
<sequence length="135" mass="15567">MQKQLQEVLEFHQKFDVYSNTTPTINLPHDAYLLRKHIMQEEVSEYSEEYEREGLSDDERLQAVAKELADIIYTALGTVIAHGLQDKFEQIFDAVHQSNMSKLDVAGKPVRRPDGKVIKSDLYQAPDLSFLKQKD</sequence>
<dbReference type="SUPFAM" id="SSF101386">
    <property type="entry name" value="all-alpha NTP pyrophosphatases"/>
    <property type="match status" value="1"/>
</dbReference>
<dbReference type="EMBL" id="JABZGR010000008">
    <property type="protein sequence ID" value="MBF0970224.1"/>
    <property type="molecule type" value="Genomic_DNA"/>
</dbReference>
<dbReference type="InterPro" id="IPR021130">
    <property type="entry name" value="PRib-ATP_PPHydrolase-like"/>
</dbReference>
<gene>
    <name evidence="1" type="ORF">HXK21_04185</name>
</gene>
<dbReference type="AlphaFoldDB" id="A0A929RX80"/>
<dbReference type="Pfam" id="PF01503">
    <property type="entry name" value="PRA-PH"/>
    <property type="match status" value="1"/>
</dbReference>
<dbReference type="RefSeq" id="WP_237781615.1">
    <property type="nucleotide sequence ID" value="NZ_CAUOWE010000030.1"/>
</dbReference>
<dbReference type="Gene3D" id="1.10.3420.10">
    <property type="entry name" value="putative ntp pyrophosphohydrolase like domain"/>
    <property type="match status" value="1"/>
</dbReference>
<evidence type="ECO:0008006" key="3">
    <source>
        <dbReference type="Google" id="ProtNLM"/>
    </source>
</evidence>
<dbReference type="InterPro" id="IPR023292">
    <property type="entry name" value="NTP_PyroPHydrolase-like_dom_sf"/>
</dbReference>
<evidence type="ECO:0000313" key="1">
    <source>
        <dbReference type="EMBL" id="MBF0970224.1"/>
    </source>
</evidence>